<reference evidence="1 2" key="4">
    <citation type="journal article" date="2011" name="BMC Genomics">
        <title>RNA-Seq improves annotation of protein-coding genes in the cucumber genome.</title>
        <authorList>
            <person name="Li Z."/>
            <person name="Zhang Z."/>
            <person name="Yan P."/>
            <person name="Huang S."/>
            <person name="Fei Z."/>
            <person name="Lin K."/>
        </authorList>
    </citation>
    <scope>NUCLEOTIDE SEQUENCE [LARGE SCALE GENOMIC DNA]</scope>
    <source>
        <strain evidence="2">cv. 9930</strain>
    </source>
</reference>
<reference evidence="1 2" key="1">
    <citation type="journal article" date="2009" name="Nat. Genet.">
        <title>The genome of the cucumber, Cucumis sativus L.</title>
        <authorList>
            <person name="Huang S."/>
            <person name="Li R."/>
            <person name="Zhang Z."/>
            <person name="Li L."/>
            <person name="Gu X."/>
            <person name="Fan W."/>
            <person name="Lucas W.J."/>
            <person name="Wang X."/>
            <person name="Xie B."/>
            <person name="Ni P."/>
            <person name="Ren Y."/>
            <person name="Zhu H."/>
            <person name="Li J."/>
            <person name="Lin K."/>
            <person name="Jin W."/>
            <person name="Fei Z."/>
            <person name="Li G."/>
            <person name="Staub J."/>
            <person name="Kilian A."/>
            <person name="van der Vossen E.A."/>
            <person name="Wu Y."/>
            <person name="Guo J."/>
            <person name="He J."/>
            <person name="Jia Z."/>
            <person name="Ren Y."/>
            <person name="Tian G."/>
            <person name="Lu Y."/>
            <person name="Ruan J."/>
            <person name="Qian W."/>
            <person name="Wang M."/>
            <person name="Huang Q."/>
            <person name="Li B."/>
            <person name="Xuan Z."/>
            <person name="Cao J."/>
            <person name="Asan"/>
            <person name="Wu Z."/>
            <person name="Zhang J."/>
            <person name="Cai Q."/>
            <person name="Bai Y."/>
            <person name="Zhao B."/>
            <person name="Han Y."/>
            <person name="Li Y."/>
            <person name="Li X."/>
            <person name="Wang S."/>
            <person name="Shi Q."/>
            <person name="Liu S."/>
            <person name="Cho W.K."/>
            <person name="Kim J.Y."/>
            <person name="Xu Y."/>
            <person name="Heller-Uszynska K."/>
            <person name="Miao H."/>
            <person name="Cheng Z."/>
            <person name="Zhang S."/>
            <person name="Wu J."/>
            <person name="Yang Y."/>
            <person name="Kang H."/>
            <person name="Li M."/>
            <person name="Liang H."/>
            <person name="Ren X."/>
            <person name="Shi Z."/>
            <person name="Wen M."/>
            <person name="Jian M."/>
            <person name="Yang H."/>
            <person name="Zhang G."/>
            <person name="Yang Z."/>
            <person name="Chen R."/>
            <person name="Liu S."/>
            <person name="Li J."/>
            <person name="Ma L."/>
            <person name="Liu H."/>
            <person name="Zhou Y."/>
            <person name="Zhao J."/>
            <person name="Fang X."/>
            <person name="Li G."/>
            <person name="Fang L."/>
            <person name="Li Y."/>
            <person name="Liu D."/>
            <person name="Zheng H."/>
            <person name="Zhang Y."/>
            <person name="Qin N."/>
            <person name="Li Z."/>
            <person name="Yang G."/>
            <person name="Yang S."/>
            <person name="Bolund L."/>
            <person name="Kristiansen K."/>
            <person name="Zheng H."/>
            <person name="Li S."/>
            <person name="Zhang X."/>
            <person name="Yang H."/>
            <person name="Wang J."/>
            <person name="Sun R."/>
            <person name="Zhang B."/>
            <person name="Jiang S."/>
            <person name="Wang J."/>
            <person name="Du Y."/>
            <person name="Li S."/>
        </authorList>
    </citation>
    <scope>NUCLEOTIDE SEQUENCE [LARGE SCALE GENOMIC DNA]</scope>
    <source>
        <strain evidence="2">cv. 9930</strain>
    </source>
</reference>
<dbReference type="Gramene" id="KGN59669">
    <property type="protein sequence ID" value="KGN59669"/>
    <property type="gene ID" value="Csa_3G837020"/>
</dbReference>
<dbReference type="Proteomes" id="UP000029981">
    <property type="component" value="Chromosome 3"/>
</dbReference>
<keyword evidence="2" id="KW-1185">Reference proteome</keyword>
<organism evidence="1 2">
    <name type="scientific">Cucumis sativus</name>
    <name type="common">Cucumber</name>
    <dbReference type="NCBI Taxonomy" id="3659"/>
    <lineage>
        <taxon>Eukaryota</taxon>
        <taxon>Viridiplantae</taxon>
        <taxon>Streptophyta</taxon>
        <taxon>Embryophyta</taxon>
        <taxon>Tracheophyta</taxon>
        <taxon>Spermatophyta</taxon>
        <taxon>Magnoliopsida</taxon>
        <taxon>eudicotyledons</taxon>
        <taxon>Gunneridae</taxon>
        <taxon>Pentapetalae</taxon>
        <taxon>rosids</taxon>
        <taxon>fabids</taxon>
        <taxon>Cucurbitales</taxon>
        <taxon>Cucurbitaceae</taxon>
        <taxon>Benincaseae</taxon>
        <taxon>Cucumis</taxon>
    </lineage>
</organism>
<accession>A0A0A0LFH6</accession>
<proteinExistence type="predicted"/>
<evidence type="ECO:0000313" key="1">
    <source>
        <dbReference type="EMBL" id="KGN59669.1"/>
    </source>
</evidence>
<evidence type="ECO:0000313" key="2">
    <source>
        <dbReference type="Proteomes" id="UP000029981"/>
    </source>
</evidence>
<name>A0A0A0LFH6_CUCSA</name>
<sequence>MATVLHLHSAAILNRNSQSVKFSSSPVAELTECQRDLQFFRWVAVGPNLFGVRALPNSSPINVSAHYPKASISEY</sequence>
<dbReference type="EMBL" id="CM002924">
    <property type="protein sequence ID" value="KGN59669.1"/>
    <property type="molecule type" value="Genomic_DNA"/>
</dbReference>
<gene>
    <name evidence="1" type="ORF">Csa_3G837020</name>
</gene>
<reference evidence="1 2" key="2">
    <citation type="journal article" date="2009" name="PLoS ONE">
        <title>An integrated genetic and cytogenetic map of the cucumber genome.</title>
        <authorList>
            <person name="Ren Y."/>
            <person name="Zhang Z."/>
            <person name="Liu J."/>
            <person name="Staub J.E."/>
            <person name="Han Y."/>
            <person name="Cheng Z."/>
            <person name="Li X."/>
            <person name="Lu J."/>
            <person name="Miao H."/>
            <person name="Kang H."/>
            <person name="Xie B."/>
            <person name="Gu X."/>
            <person name="Wang X."/>
            <person name="Du Y."/>
            <person name="Jin W."/>
            <person name="Huang S."/>
        </authorList>
    </citation>
    <scope>NUCLEOTIDE SEQUENCE [LARGE SCALE GENOMIC DNA]</scope>
    <source>
        <strain evidence="2">cv. 9930</strain>
    </source>
</reference>
<protein>
    <submittedName>
        <fullName evidence="1">Uncharacterized protein</fullName>
    </submittedName>
</protein>
<reference evidence="1 2" key="3">
    <citation type="journal article" date="2010" name="BMC Genomics">
        <title>Transcriptome sequencing and comparative analysis of cucumber flowers with different sex types.</title>
        <authorList>
            <person name="Guo S."/>
            <person name="Zheng Y."/>
            <person name="Joung J.G."/>
            <person name="Liu S."/>
            <person name="Zhang Z."/>
            <person name="Crasta O.R."/>
            <person name="Sobral B.W."/>
            <person name="Xu Y."/>
            <person name="Huang S."/>
            <person name="Fei Z."/>
        </authorList>
    </citation>
    <scope>NUCLEOTIDE SEQUENCE [LARGE SCALE GENOMIC DNA]</scope>
    <source>
        <strain evidence="2">cv. 9930</strain>
    </source>
</reference>
<dbReference type="AlphaFoldDB" id="A0A0A0LFH6"/>